<proteinExistence type="predicted"/>
<dbReference type="Proteomes" id="UP000816034">
    <property type="component" value="Unassembled WGS sequence"/>
</dbReference>
<comment type="caution">
    <text evidence="2">The sequence shown here is derived from an EMBL/GenBank/DDBJ whole genome shotgun (WGS) entry which is preliminary data.</text>
</comment>
<dbReference type="AlphaFoldDB" id="A0AA88GAY3"/>
<gene>
    <name evidence="2" type="ORF">C9374_010714</name>
</gene>
<reference evidence="2 3" key="1">
    <citation type="journal article" date="2018" name="BMC Genomics">
        <title>The genome of Naegleria lovaniensis, the basis for a comparative approach to unravel pathogenicity factors of the human pathogenic amoeba N. fowleri.</title>
        <authorList>
            <person name="Liechti N."/>
            <person name="Schurch N."/>
            <person name="Bruggmann R."/>
            <person name="Wittwer M."/>
        </authorList>
    </citation>
    <scope>NUCLEOTIDE SEQUENCE [LARGE SCALE GENOMIC DNA]</scope>
    <source>
        <strain evidence="2 3">ATCC 30569</strain>
    </source>
</reference>
<sequence>MQKGSDIDQNLGVRGSQTETLPREDFDEIARDDNYEVSDSRLNQKGDYTIVFKHKYGGNDQTFPNVPRDKIEKSRLKDRILKGGSNL</sequence>
<evidence type="ECO:0000313" key="3">
    <source>
        <dbReference type="Proteomes" id="UP000816034"/>
    </source>
</evidence>
<dbReference type="RefSeq" id="XP_044543604.1">
    <property type="nucleotide sequence ID" value="XM_044686289.1"/>
</dbReference>
<organism evidence="2 3">
    <name type="scientific">Naegleria lovaniensis</name>
    <name type="common">Amoeba</name>
    <dbReference type="NCBI Taxonomy" id="51637"/>
    <lineage>
        <taxon>Eukaryota</taxon>
        <taxon>Discoba</taxon>
        <taxon>Heterolobosea</taxon>
        <taxon>Tetramitia</taxon>
        <taxon>Eutetramitia</taxon>
        <taxon>Vahlkampfiidae</taxon>
        <taxon>Naegleria</taxon>
    </lineage>
</organism>
<dbReference type="EMBL" id="PYSW02000045">
    <property type="protein sequence ID" value="KAG2374430.1"/>
    <property type="molecule type" value="Genomic_DNA"/>
</dbReference>
<keyword evidence="3" id="KW-1185">Reference proteome</keyword>
<protein>
    <submittedName>
        <fullName evidence="2">Uncharacterized protein</fullName>
    </submittedName>
</protein>
<evidence type="ECO:0000313" key="2">
    <source>
        <dbReference type="EMBL" id="KAG2374430.1"/>
    </source>
</evidence>
<name>A0AA88GAY3_NAELO</name>
<evidence type="ECO:0000256" key="1">
    <source>
        <dbReference type="SAM" id="MobiDB-lite"/>
    </source>
</evidence>
<accession>A0AA88GAY3</accession>
<dbReference type="GeneID" id="68103168"/>
<feature type="region of interest" description="Disordered" evidence="1">
    <location>
        <begin position="1"/>
        <end position="24"/>
    </location>
</feature>